<dbReference type="InterPro" id="IPR010917">
    <property type="entry name" value="TonB_rcpt_CS"/>
</dbReference>
<dbReference type="Proteomes" id="UP000070617">
    <property type="component" value="Unassembled WGS sequence"/>
</dbReference>
<evidence type="ECO:0000259" key="13">
    <source>
        <dbReference type="Pfam" id="PF07715"/>
    </source>
</evidence>
<evidence type="ECO:0000256" key="4">
    <source>
        <dbReference type="ARBA" id="ARBA00022692"/>
    </source>
</evidence>
<dbReference type="Gene3D" id="2.40.170.20">
    <property type="entry name" value="TonB-dependent receptor, beta-barrel domain"/>
    <property type="match status" value="3"/>
</dbReference>
<keyword evidence="14" id="KW-0675">Receptor</keyword>
<keyword evidence="3 9" id="KW-1134">Transmembrane beta strand</keyword>
<feature type="signal peptide" evidence="11">
    <location>
        <begin position="1"/>
        <end position="19"/>
    </location>
</feature>
<dbReference type="STRING" id="134605.HMPREF3206_00309"/>
<dbReference type="Pfam" id="PF00593">
    <property type="entry name" value="TonB_dep_Rec_b-barrel"/>
    <property type="match status" value="2"/>
</dbReference>
<keyword evidence="6 10" id="KW-0798">TonB box</keyword>
<protein>
    <submittedName>
        <fullName evidence="14">TonB-dependent receptor</fullName>
    </submittedName>
</protein>
<evidence type="ECO:0000313" key="15">
    <source>
        <dbReference type="Proteomes" id="UP000070617"/>
    </source>
</evidence>
<dbReference type="InterPro" id="IPR037066">
    <property type="entry name" value="Plug_dom_sf"/>
</dbReference>
<dbReference type="EMBL" id="LRPX01000008">
    <property type="protein sequence ID" value="KXA16541.1"/>
    <property type="molecule type" value="Genomic_DNA"/>
</dbReference>
<keyword evidence="5 11" id="KW-0732">Signal</keyword>
<evidence type="ECO:0000313" key="14">
    <source>
        <dbReference type="EMBL" id="KXA16541.1"/>
    </source>
</evidence>
<dbReference type="SUPFAM" id="SSF56935">
    <property type="entry name" value="Porins"/>
    <property type="match status" value="1"/>
</dbReference>
<dbReference type="Pfam" id="PF07715">
    <property type="entry name" value="Plug"/>
    <property type="match status" value="1"/>
</dbReference>
<dbReference type="InterPro" id="IPR012910">
    <property type="entry name" value="Plug_dom"/>
</dbReference>
<organism evidence="14 15">
    <name type="scientific">Fusobacterium equinum</name>
    <dbReference type="NCBI Taxonomy" id="134605"/>
    <lineage>
        <taxon>Bacteria</taxon>
        <taxon>Fusobacteriati</taxon>
        <taxon>Fusobacteriota</taxon>
        <taxon>Fusobacteriia</taxon>
        <taxon>Fusobacteriales</taxon>
        <taxon>Fusobacteriaceae</taxon>
        <taxon>Fusobacterium</taxon>
    </lineage>
</organism>
<evidence type="ECO:0000256" key="6">
    <source>
        <dbReference type="ARBA" id="ARBA00023077"/>
    </source>
</evidence>
<feature type="domain" description="TonB-dependent receptor plug" evidence="13">
    <location>
        <begin position="48"/>
        <end position="151"/>
    </location>
</feature>
<name>A0A133NJU8_9FUSO</name>
<evidence type="ECO:0000256" key="8">
    <source>
        <dbReference type="ARBA" id="ARBA00023237"/>
    </source>
</evidence>
<comment type="subcellular location">
    <subcellularLocation>
        <location evidence="1 9">Cell outer membrane</location>
        <topology evidence="1 9">Multi-pass membrane protein</topology>
    </subcellularLocation>
</comment>
<evidence type="ECO:0000256" key="3">
    <source>
        <dbReference type="ARBA" id="ARBA00022452"/>
    </source>
</evidence>
<keyword evidence="15" id="KW-1185">Reference proteome</keyword>
<dbReference type="GO" id="GO:0044718">
    <property type="term" value="P:siderophore transmembrane transport"/>
    <property type="evidence" value="ECO:0007669"/>
    <property type="project" value="TreeGrafter"/>
</dbReference>
<dbReference type="PANTHER" id="PTHR30069:SF27">
    <property type="entry name" value="BLL4766 PROTEIN"/>
    <property type="match status" value="1"/>
</dbReference>
<reference evidence="15" key="1">
    <citation type="submission" date="2016-01" db="EMBL/GenBank/DDBJ databases">
        <authorList>
            <person name="Mitreva M."/>
            <person name="Pepin K.H."/>
            <person name="Mihindukulasuriya K.A."/>
            <person name="Fulton R."/>
            <person name="Fronick C."/>
            <person name="O'Laughlin M."/>
            <person name="Miner T."/>
            <person name="Herter B."/>
            <person name="Rosa B.A."/>
            <person name="Cordes M."/>
            <person name="Tomlinson C."/>
            <person name="Wollam A."/>
            <person name="Palsikar V.B."/>
            <person name="Mardis E.R."/>
            <person name="Wilson R.K."/>
        </authorList>
    </citation>
    <scope>NUCLEOTIDE SEQUENCE [LARGE SCALE GENOMIC DNA]</scope>
    <source>
        <strain evidence="15">CMW8396</strain>
    </source>
</reference>
<dbReference type="PROSITE" id="PS01156">
    <property type="entry name" value="TONB_DEPENDENT_REC_2"/>
    <property type="match status" value="1"/>
</dbReference>
<comment type="similarity">
    <text evidence="9 10">Belongs to the TonB-dependent receptor family.</text>
</comment>
<dbReference type="Gene3D" id="2.170.130.10">
    <property type="entry name" value="TonB-dependent receptor, plug domain"/>
    <property type="match status" value="1"/>
</dbReference>
<evidence type="ECO:0000256" key="2">
    <source>
        <dbReference type="ARBA" id="ARBA00022448"/>
    </source>
</evidence>
<dbReference type="InterPro" id="IPR039426">
    <property type="entry name" value="TonB-dep_rcpt-like"/>
</dbReference>
<dbReference type="InterPro" id="IPR000531">
    <property type="entry name" value="Beta-barrel_TonB"/>
</dbReference>
<evidence type="ECO:0000259" key="12">
    <source>
        <dbReference type="Pfam" id="PF00593"/>
    </source>
</evidence>
<keyword evidence="2 9" id="KW-0813">Transport</keyword>
<gene>
    <name evidence="14" type="ORF">HMPREF3206_00309</name>
</gene>
<evidence type="ECO:0000256" key="7">
    <source>
        <dbReference type="ARBA" id="ARBA00023136"/>
    </source>
</evidence>
<evidence type="ECO:0000256" key="5">
    <source>
        <dbReference type="ARBA" id="ARBA00022729"/>
    </source>
</evidence>
<dbReference type="PATRIC" id="fig|134605.3.peg.310"/>
<sequence>MKKEMILTLLCFASLQAVAAVQEVELNPTKIRGGGATYDGSVLSNEKKNVVIITKADIEKKNYRDLESIFKDSPVTSVVYTEAGPLVTLRGSGQKTAMRVKVLLDGVSINTVDDSMGVIPFNAIPVGSIEKIEIIPGGGITLYGSGTSSGVINIVTNQANRKNFGDISFTMSSFDTYNTTLNKGIAFGDKLFWNIGIEAEKGKAYREKEESKKLNVLSGIDYKINNKHRIKLHGSKFWADFDGTNELDLISLQKHRRGAGKSDANVKSNRYSVSFDYEYKPTENLTFTSSYNQQRFRRDFTQDNRPYLTFLPSEWLEDFFGIPDGMNADLVIKNVNNHLTGRIEEKIQNGKIAGEWKYREGRGKLSFGYEHSAHRLKRNMDVVVEPFNPITNNYFFLRNKEERIINEEILEQHPNQLMGFHDNVLGGFILSDRDSMEEYGFDFDKFYKKMNDLYYKHTTSEADKKKYENGDPSPWDYWETLKPNLWKVVYDLMQEKMSDYAKDGKTIYRREDSENYDQKPTVPILLKDEKFEDFLKLILPHMVDSTFVVQPVTQSMVDVKKTTDSFYLFDTYKLTDRLEVNGGLRYEKAKYTGNRYTKTEQVIKGNPDNSTTKSMIDMYTELSEAEYAKKNAGDRHKWSGNETSKEKLKELKEKGVTTILMTDLTRKEKKEEENLGGEIGVNYRFNDTDTVYLKYERGFNTPLPTQLTNKTFDPKTKMKVYWESNLKTEKIDNVELGIRGMLTPNVTYSLAGFISDTQNEILSIVKNGSSHMLREWRFINIDKTRRMGLEFQSQQNFEKLTLKESLTYVDPRILSNDYEKQVQQIGVDKAEEMYQNNQKVRDWAIENILFSEKSFTIPTGTSEEEIAKMKEESKRLGKEAVKIIQNLREKGIKVDYSAKEEKLREITSGMSPADQARIRKEANELGKEAEERVLAEPRKELEELIAKSAYPDIFKKHLRKFSNYKLIHEGTMKESIYKQFEEEIKASYTKGTLEKGSRIPLSPKWKGTFSADYQFTDKLKLGMNTTYIGSYDSAEPGKGYEIVMTKVPHHMVADFYGTYNINEEFSIKFGINNVFNHQYYLRQDSRTATPAPGRTYSAGFSYRF</sequence>
<dbReference type="PANTHER" id="PTHR30069">
    <property type="entry name" value="TONB-DEPENDENT OUTER MEMBRANE RECEPTOR"/>
    <property type="match status" value="1"/>
</dbReference>
<comment type="caution">
    <text evidence="14">The sequence shown here is derived from an EMBL/GenBank/DDBJ whole genome shotgun (WGS) entry which is preliminary data.</text>
</comment>
<accession>A0A133NJU8</accession>
<dbReference type="InterPro" id="IPR036942">
    <property type="entry name" value="Beta-barrel_TonB_sf"/>
</dbReference>
<keyword evidence="4 9" id="KW-0812">Transmembrane</keyword>
<feature type="chain" id="PRO_5007458016" evidence="11">
    <location>
        <begin position="20"/>
        <end position="1104"/>
    </location>
</feature>
<proteinExistence type="inferred from homology"/>
<feature type="domain" description="TonB-dependent receptor-like beta-barrel" evidence="12">
    <location>
        <begin position="554"/>
        <end position="812"/>
    </location>
</feature>
<dbReference type="RefSeq" id="WP_060793365.1">
    <property type="nucleotide sequence ID" value="NZ_KQ956514.1"/>
</dbReference>
<evidence type="ECO:0000256" key="1">
    <source>
        <dbReference type="ARBA" id="ARBA00004571"/>
    </source>
</evidence>
<dbReference type="GO" id="GO:0015344">
    <property type="term" value="F:siderophore uptake transmembrane transporter activity"/>
    <property type="evidence" value="ECO:0007669"/>
    <property type="project" value="TreeGrafter"/>
</dbReference>
<feature type="domain" description="TonB-dependent receptor-like beta-barrel" evidence="12">
    <location>
        <begin position="985"/>
        <end position="1074"/>
    </location>
</feature>
<evidence type="ECO:0000256" key="10">
    <source>
        <dbReference type="RuleBase" id="RU003357"/>
    </source>
</evidence>
<evidence type="ECO:0000256" key="9">
    <source>
        <dbReference type="PROSITE-ProRule" id="PRU01360"/>
    </source>
</evidence>
<dbReference type="AlphaFoldDB" id="A0A133NJU8"/>
<dbReference type="GO" id="GO:0009279">
    <property type="term" value="C:cell outer membrane"/>
    <property type="evidence" value="ECO:0007669"/>
    <property type="project" value="UniProtKB-SubCell"/>
</dbReference>
<dbReference type="PROSITE" id="PS52016">
    <property type="entry name" value="TONB_DEPENDENT_REC_3"/>
    <property type="match status" value="1"/>
</dbReference>
<evidence type="ECO:0000256" key="11">
    <source>
        <dbReference type="SAM" id="SignalP"/>
    </source>
</evidence>
<keyword evidence="8 9" id="KW-0998">Cell outer membrane</keyword>
<keyword evidence="7 9" id="KW-0472">Membrane</keyword>